<protein>
    <submittedName>
        <fullName evidence="2">Uncharacterized protein</fullName>
    </submittedName>
</protein>
<name>A0AA95EUN8_9BACL</name>
<sequence>MSLSHEIKEKLNRFAKEQSQHYMDEAEMTYMEQLRRKTGQSKDKIIAKLAKFKSRSETALDAQNDMILYMSDYMNDLIAKGSTEQQAFERAKEELKFRSETAKSADLQERFAAYYENRDPAVNEAIGLFYAGFMFVGVSVGALVGFLGSGGREMFVSGGWIDTLIGATIGFVIGMGSGLISNAMIALKKRS</sequence>
<keyword evidence="1" id="KW-0472">Membrane</keyword>
<feature type="transmembrane region" description="Helical" evidence="1">
    <location>
        <begin position="128"/>
        <end position="148"/>
    </location>
</feature>
<dbReference type="AlphaFoldDB" id="A0AA95EUN8"/>
<reference evidence="2" key="1">
    <citation type="submission" date="2023-03" db="EMBL/GenBank/DDBJ databases">
        <title>Andean soil-derived lignocellulolytic bacterial consortium as a source of novel taxa and putative plastic-active enzymes.</title>
        <authorList>
            <person name="Diaz-Garcia L."/>
            <person name="Chuvochina M."/>
            <person name="Feuerriegel G."/>
            <person name="Bunk B."/>
            <person name="Sproer C."/>
            <person name="Streit W.R."/>
            <person name="Rodriguez L.M."/>
            <person name="Overmann J."/>
            <person name="Jimenez D.J."/>
        </authorList>
    </citation>
    <scope>NUCLEOTIDE SEQUENCE</scope>
    <source>
        <strain evidence="2">MAG 2441</strain>
    </source>
</reference>
<organism evidence="2 3">
    <name type="scientific">Candidatus Cohnella colombiensis</name>
    <dbReference type="NCBI Taxonomy" id="3121368"/>
    <lineage>
        <taxon>Bacteria</taxon>
        <taxon>Bacillati</taxon>
        <taxon>Bacillota</taxon>
        <taxon>Bacilli</taxon>
        <taxon>Bacillales</taxon>
        <taxon>Paenibacillaceae</taxon>
        <taxon>Cohnella</taxon>
    </lineage>
</organism>
<gene>
    <name evidence="2" type="ORF">P0Y55_13285</name>
</gene>
<dbReference type="Proteomes" id="UP001178662">
    <property type="component" value="Chromosome"/>
</dbReference>
<keyword evidence="1" id="KW-1133">Transmembrane helix</keyword>
<feature type="transmembrane region" description="Helical" evidence="1">
    <location>
        <begin position="160"/>
        <end position="187"/>
    </location>
</feature>
<accession>A0AA95EUN8</accession>
<keyword evidence="3" id="KW-1185">Reference proteome</keyword>
<evidence type="ECO:0000313" key="3">
    <source>
        <dbReference type="Proteomes" id="UP001178662"/>
    </source>
</evidence>
<dbReference type="EMBL" id="CP119317">
    <property type="protein sequence ID" value="WEK53549.1"/>
    <property type="molecule type" value="Genomic_DNA"/>
</dbReference>
<evidence type="ECO:0000313" key="2">
    <source>
        <dbReference type="EMBL" id="WEK53549.1"/>
    </source>
</evidence>
<proteinExistence type="predicted"/>
<evidence type="ECO:0000256" key="1">
    <source>
        <dbReference type="SAM" id="Phobius"/>
    </source>
</evidence>
<keyword evidence="1" id="KW-0812">Transmembrane</keyword>